<evidence type="ECO:0000313" key="2">
    <source>
        <dbReference type="Proteomes" id="UP000184148"/>
    </source>
</evidence>
<proteinExistence type="predicted"/>
<dbReference type="Proteomes" id="UP000184148">
    <property type="component" value="Unassembled WGS sequence"/>
</dbReference>
<dbReference type="STRING" id="1121429.SAMN02745133_02739"/>
<gene>
    <name evidence="1" type="ORF">SAMN02745133_02739</name>
</gene>
<sequence length="78" mass="8565">MVLFDVVIPVFLMIFLGYTGQKILKLDIKPISTLAIYVLTPPDIPSVLRYTSGQRHFICGSLFDATPCGYCGIGLSPE</sequence>
<dbReference type="EMBL" id="FQUY01000026">
    <property type="protein sequence ID" value="SHF47457.1"/>
    <property type="molecule type" value="Genomic_DNA"/>
</dbReference>
<evidence type="ECO:0000313" key="1">
    <source>
        <dbReference type="EMBL" id="SHF47457.1"/>
    </source>
</evidence>
<keyword evidence="2" id="KW-1185">Reference proteome</keyword>
<organism evidence="1 2">
    <name type="scientific">Desulforamulus putei DSM 12395</name>
    <dbReference type="NCBI Taxonomy" id="1121429"/>
    <lineage>
        <taxon>Bacteria</taxon>
        <taxon>Bacillati</taxon>
        <taxon>Bacillota</taxon>
        <taxon>Clostridia</taxon>
        <taxon>Eubacteriales</taxon>
        <taxon>Peptococcaceae</taxon>
        <taxon>Desulforamulus</taxon>
    </lineage>
</organism>
<name>A0A1M5BYM5_9FIRM</name>
<protein>
    <submittedName>
        <fullName evidence="1">Uncharacterized protein</fullName>
    </submittedName>
</protein>
<dbReference type="OrthoDB" id="148377at2"/>
<accession>A0A1M5BYM5</accession>
<reference evidence="2" key="1">
    <citation type="submission" date="2016-11" db="EMBL/GenBank/DDBJ databases">
        <authorList>
            <person name="Varghese N."/>
            <person name="Submissions S."/>
        </authorList>
    </citation>
    <scope>NUCLEOTIDE SEQUENCE [LARGE SCALE GENOMIC DNA]</scope>
    <source>
        <strain evidence="2">DSM 12395</strain>
    </source>
</reference>
<dbReference type="RefSeq" id="WP_159431846.1">
    <property type="nucleotide sequence ID" value="NZ_FQUY01000026.1"/>
</dbReference>
<dbReference type="AlphaFoldDB" id="A0A1M5BYM5"/>